<organism evidence="2 3">
    <name type="scientific">Pannus brasiliensis CCIBt3594</name>
    <dbReference type="NCBI Taxonomy" id="1427578"/>
    <lineage>
        <taxon>Bacteria</taxon>
        <taxon>Bacillati</taxon>
        <taxon>Cyanobacteriota</taxon>
        <taxon>Cyanophyceae</taxon>
        <taxon>Oscillatoriophycideae</taxon>
        <taxon>Chroococcales</taxon>
        <taxon>Microcystaceae</taxon>
        <taxon>Pannus</taxon>
    </lineage>
</organism>
<proteinExistence type="predicted"/>
<evidence type="ECO:0000256" key="1">
    <source>
        <dbReference type="SAM" id="MobiDB-lite"/>
    </source>
</evidence>
<dbReference type="AlphaFoldDB" id="A0AAW9QLH0"/>
<feature type="region of interest" description="Disordered" evidence="1">
    <location>
        <begin position="1"/>
        <end position="45"/>
    </location>
</feature>
<dbReference type="EMBL" id="JBAFSM010000032">
    <property type="protein sequence ID" value="MEG3438645.1"/>
    <property type="molecule type" value="Genomic_DNA"/>
</dbReference>
<keyword evidence="3" id="KW-1185">Reference proteome</keyword>
<accession>A0AAW9QLH0</accession>
<feature type="compositionally biased region" description="Basic and acidic residues" evidence="1">
    <location>
        <begin position="17"/>
        <end position="37"/>
    </location>
</feature>
<comment type="caution">
    <text evidence="2">The sequence shown here is derived from an EMBL/GenBank/DDBJ whole genome shotgun (WGS) entry which is preliminary data.</text>
</comment>
<sequence>MTDRFILAGIVPARRGKTGERSIEPGDRADFPEEGSRNRSKNNNS</sequence>
<protein>
    <submittedName>
        <fullName evidence="2">Uncharacterized protein</fullName>
    </submittedName>
</protein>
<gene>
    <name evidence="2" type="ORF">V0288_16045</name>
</gene>
<evidence type="ECO:0000313" key="3">
    <source>
        <dbReference type="Proteomes" id="UP001328733"/>
    </source>
</evidence>
<name>A0AAW9QLH0_9CHRO</name>
<evidence type="ECO:0000313" key="2">
    <source>
        <dbReference type="EMBL" id="MEG3438645.1"/>
    </source>
</evidence>
<dbReference type="RefSeq" id="WP_332866128.1">
    <property type="nucleotide sequence ID" value="NZ_JBAFSM010000032.1"/>
</dbReference>
<reference evidence="2 3" key="1">
    <citation type="submission" date="2024-01" db="EMBL/GenBank/DDBJ databases">
        <title>Genomic insights into the taxonomy and metabolism of the cyanobacterium Pannus brasiliensis CCIBt3594.</title>
        <authorList>
            <person name="Machado M."/>
            <person name="Botero N.B."/>
            <person name="Andreote A.P.D."/>
            <person name="Feitosa A.M.T."/>
            <person name="Popin R."/>
            <person name="Sivonen K."/>
            <person name="Fiore M.F."/>
        </authorList>
    </citation>
    <scope>NUCLEOTIDE SEQUENCE [LARGE SCALE GENOMIC DNA]</scope>
    <source>
        <strain evidence="2 3">CCIBt3594</strain>
    </source>
</reference>
<dbReference type="Proteomes" id="UP001328733">
    <property type="component" value="Unassembled WGS sequence"/>
</dbReference>